<evidence type="ECO:0000313" key="1">
    <source>
        <dbReference type="EMBL" id="KAI3811271.1"/>
    </source>
</evidence>
<comment type="caution">
    <text evidence="1">The sequence shown here is derived from an EMBL/GenBank/DDBJ whole genome shotgun (WGS) entry which is preliminary data.</text>
</comment>
<reference evidence="1 2" key="2">
    <citation type="journal article" date="2022" name="Mol. Ecol. Resour.">
        <title>The genomes of chicory, endive, great burdock and yacon provide insights into Asteraceae paleo-polyploidization history and plant inulin production.</title>
        <authorList>
            <person name="Fan W."/>
            <person name="Wang S."/>
            <person name="Wang H."/>
            <person name="Wang A."/>
            <person name="Jiang F."/>
            <person name="Liu H."/>
            <person name="Zhao H."/>
            <person name="Xu D."/>
            <person name="Zhang Y."/>
        </authorList>
    </citation>
    <scope>NUCLEOTIDE SEQUENCE [LARGE SCALE GENOMIC DNA]</scope>
    <source>
        <strain evidence="2">cv. Yunnan</strain>
        <tissue evidence="1">Leaves</tissue>
    </source>
</reference>
<name>A0ACB9IUV0_9ASTR</name>
<sequence>MLDCLPGSEGYALYTGCFMRYSDSNSSNPHHNGLSKVKILAIYKTKSKRKGSDDIKLLDMLNSSSLNFKYSTIEKATNSFDEANKLGQGGFGTVYKRDRCEETVLQPQT</sequence>
<dbReference type="Proteomes" id="UP001056120">
    <property type="component" value="Linkage Group LG07"/>
</dbReference>
<keyword evidence="2" id="KW-1185">Reference proteome</keyword>
<gene>
    <name evidence="1" type="ORF">L1987_20991</name>
</gene>
<dbReference type="EMBL" id="CM042024">
    <property type="protein sequence ID" value="KAI3811271.1"/>
    <property type="molecule type" value="Genomic_DNA"/>
</dbReference>
<proteinExistence type="predicted"/>
<organism evidence="1 2">
    <name type="scientific">Smallanthus sonchifolius</name>
    <dbReference type="NCBI Taxonomy" id="185202"/>
    <lineage>
        <taxon>Eukaryota</taxon>
        <taxon>Viridiplantae</taxon>
        <taxon>Streptophyta</taxon>
        <taxon>Embryophyta</taxon>
        <taxon>Tracheophyta</taxon>
        <taxon>Spermatophyta</taxon>
        <taxon>Magnoliopsida</taxon>
        <taxon>eudicotyledons</taxon>
        <taxon>Gunneridae</taxon>
        <taxon>Pentapetalae</taxon>
        <taxon>asterids</taxon>
        <taxon>campanulids</taxon>
        <taxon>Asterales</taxon>
        <taxon>Asteraceae</taxon>
        <taxon>Asteroideae</taxon>
        <taxon>Heliantheae alliance</taxon>
        <taxon>Millerieae</taxon>
        <taxon>Smallanthus</taxon>
    </lineage>
</organism>
<reference evidence="2" key="1">
    <citation type="journal article" date="2022" name="Mol. Ecol. Resour.">
        <title>The genomes of chicory, endive, great burdock and yacon provide insights into Asteraceae palaeo-polyploidization history and plant inulin production.</title>
        <authorList>
            <person name="Fan W."/>
            <person name="Wang S."/>
            <person name="Wang H."/>
            <person name="Wang A."/>
            <person name="Jiang F."/>
            <person name="Liu H."/>
            <person name="Zhao H."/>
            <person name="Xu D."/>
            <person name="Zhang Y."/>
        </authorList>
    </citation>
    <scope>NUCLEOTIDE SEQUENCE [LARGE SCALE GENOMIC DNA]</scope>
    <source>
        <strain evidence="2">cv. Yunnan</strain>
    </source>
</reference>
<protein>
    <submittedName>
        <fullName evidence="1">Uncharacterized protein</fullName>
    </submittedName>
</protein>
<accession>A0ACB9IUV0</accession>
<evidence type="ECO:0000313" key="2">
    <source>
        <dbReference type="Proteomes" id="UP001056120"/>
    </source>
</evidence>